<feature type="compositionally biased region" description="Low complexity" evidence="2">
    <location>
        <begin position="781"/>
        <end position="793"/>
    </location>
</feature>
<dbReference type="CDD" id="cd00052">
    <property type="entry name" value="EH"/>
    <property type="match status" value="1"/>
</dbReference>
<accession>A0A835Y654</accession>
<dbReference type="GO" id="GO:0016197">
    <property type="term" value="P:endosomal transport"/>
    <property type="evidence" value="ECO:0007669"/>
    <property type="project" value="TreeGrafter"/>
</dbReference>
<proteinExistence type="predicted"/>
<dbReference type="GO" id="GO:0005737">
    <property type="term" value="C:cytoplasm"/>
    <property type="evidence" value="ECO:0007669"/>
    <property type="project" value="TreeGrafter"/>
</dbReference>
<evidence type="ECO:0000259" key="3">
    <source>
        <dbReference type="PROSITE" id="PS50031"/>
    </source>
</evidence>
<dbReference type="InterPro" id="IPR011992">
    <property type="entry name" value="EF-hand-dom_pair"/>
</dbReference>
<dbReference type="GO" id="GO:0005886">
    <property type="term" value="C:plasma membrane"/>
    <property type="evidence" value="ECO:0007669"/>
    <property type="project" value="TreeGrafter"/>
</dbReference>
<dbReference type="GO" id="GO:0006897">
    <property type="term" value="P:endocytosis"/>
    <property type="evidence" value="ECO:0007669"/>
    <property type="project" value="TreeGrafter"/>
</dbReference>
<sequence>MRLVALAQVNGGNLPIAEARAIVAGVGPALPPPTLQGLEVPGSARPAGAPPAAAAPAPGYGAPAAPGYGAPMPGGPLPPGLGGPAPGGFPPLAPADLQRLQGTFVQLDGDRDGFVTGAECFGFFSQSGLDKAVLRDIWSLVAGTEGRLSGPQFVASMYLMEMAKRGVPLPKALPPGLVGFPPIAGMAAPAPGPAAAAAGAPAWSLQSQFGTSSNITKVLAAPPPSTNMAAPPPPLAMLPRADLGALAGAAAPAAPPVSHVPQVPAALMAGVTAMERTKLQEELQACEAKEKAQQTAEERAADARARQAQLTTALQELVVFRNRAEVALITSQDQARRLEDEVEASKKRYDSAYTAAQAASEKSAAVHAHLMELMTQKAELEEKMRRLEGEIAAAERMGPADVARLEAELADLTSRAAAMEAARNAKLSKVDGLRRQQEAARAQLAAVQESDAEAAAEVEGCQGALDSLETELQEARAAGSVAAVPGMLTRAANVYRGLYGIAQRAGTAVPYEALPATLTGLHVWADEVAAGVIEWADDADARGYITVNALPGADAPKPIIKAAPPAAAKPAAGAAPAAAAAGATAKAAPSAPAAAAAPTAPKMLPDDFAAGFGDAPAFNDPAPAFGSAGGSAPVLPPAVVAAVAAAAIPAFGSAPVTSASQAPPPPPPAATPADTGFGDDAFGSPSPAAPPPPAVTPAAAAPSPHGSLGGAGTPPGSAGGALGMPQSSVAASEAAAAPPPPPVPMPSQGSTSAGGSGFGVAFDDPPAFFATPDSSFAQSGSVSAPSVTAAAAAPPAPAASLNPVDSGALGENPFAAAEAPPAAAGASFGGASQSAAEAGFGSAASAFEDNAFGSSPAPAPPAEAPPTAPPPAPPAKAATAFGEENPFGDSAF</sequence>
<comment type="caution">
    <text evidence="5">The sequence shown here is derived from an EMBL/GenBank/DDBJ whole genome shotgun (WGS) entry which is preliminary data.</text>
</comment>
<feature type="compositionally biased region" description="Low complexity" evidence="2">
    <location>
        <begin position="723"/>
        <end position="736"/>
    </location>
</feature>
<dbReference type="OrthoDB" id="524326at2759"/>
<reference evidence="5" key="1">
    <citation type="journal article" date="2020" name="bioRxiv">
        <title>Comparative genomics of Chlamydomonas.</title>
        <authorList>
            <person name="Craig R.J."/>
            <person name="Hasan A.R."/>
            <person name="Ness R.W."/>
            <person name="Keightley P.D."/>
        </authorList>
    </citation>
    <scope>NUCLEOTIDE SEQUENCE</scope>
    <source>
        <strain evidence="5">CCAP 11/70</strain>
    </source>
</reference>
<protein>
    <submittedName>
        <fullName evidence="5">Uncharacterized protein</fullName>
    </submittedName>
</protein>
<dbReference type="Gene3D" id="1.10.238.10">
    <property type="entry name" value="EF-hand"/>
    <property type="match status" value="1"/>
</dbReference>
<feature type="compositionally biased region" description="Gly residues" evidence="2">
    <location>
        <begin position="707"/>
        <end position="722"/>
    </location>
</feature>
<dbReference type="InterPro" id="IPR000261">
    <property type="entry name" value="EH_dom"/>
</dbReference>
<feature type="domain" description="EH" evidence="3">
    <location>
        <begin position="96"/>
        <end position="178"/>
    </location>
</feature>
<evidence type="ECO:0000256" key="2">
    <source>
        <dbReference type="SAM" id="MobiDB-lite"/>
    </source>
</evidence>
<dbReference type="InterPro" id="IPR002048">
    <property type="entry name" value="EF_hand_dom"/>
</dbReference>
<feature type="compositionally biased region" description="Low complexity" evidence="2">
    <location>
        <begin position="41"/>
        <end position="58"/>
    </location>
</feature>
<dbReference type="PANTHER" id="PTHR11216:SF170">
    <property type="entry name" value="DYNAMIN ASSOCIATED PROTEIN 160, ISOFORM D"/>
    <property type="match status" value="1"/>
</dbReference>
<feature type="domain" description="EF-hand" evidence="4">
    <location>
        <begin position="95"/>
        <end position="130"/>
    </location>
</feature>
<dbReference type="EMBL" id="JAEHOE010000016">
    <property type="protein sequence ID" value="KAG2497057.1"/>
    <property type="molecule type" value="Genomic_DNA"/>
</dbReference>
<feature type="region of interest" description="Disordered" evidence="2">
    <location>
        <begin position="655"/>
        <end position="892"/>
    </location>
</feature>
<feature type="compositionally biased region" description="Low complexity" evidence="2">
    <location>
        <begin position="696"/>
        <end position="706"/>
    </location>
</feature>
<dbReference type="PROSITE" id="PS50222">
    <property type="entry name" value="EF_HAND_2"/>
    <property type="match status" value="1"/>
</dbReference>
<feature type="region of interest" description="Disordered" evidence="2">
    <location>
        <begin position="36"/>
        <end position="58"/>
    </location>
</feature>
<feature type="compositionally biased region" description="Pro residues" evidence="2">
    <location>
        <begin position="857"/>
        <end position="874"/>
    </location>
</feature>
<keyword evidence="1" id="KW-0175">Coiled coil</keyword>
<dbReference type="AlphaFoldDB" id="A0A835Y654"/>
<dbReference type="Proteomes" id="UP000612055">
    <property type="component" value="Unassembled WGS sequence"/>
</dbReference>
<evidence type="ECO:0000256" key="1">
    <source>
        <dbReference type="SAM" id="Coils"/>
    </source>
</evidence>
<dbReference type="SMART" id="SM00027">
    <property type="entry name" value="EH"/>
    <property type="match status" value="1"/>
</dbReference>
<keyword evidence="6" id="KW-1185">Reference proteome</keyword>
<evidence type="ECO:0000313" key="5">
    <source>
        <dbReference type="EMBL" id="KAG2497057.1"/>
    </source>
</evidence>
<feature type="compositionally biased region" description="Low complexity" evidence="2">
    <location>
        <begin position="813"/>
        <end position="848"/>
    </location>
</feature>
<name>A0A835Y654_9CHLO</name>
<dbReference type="SUPFAM" id="SSF47473">
    <property type="entry name" value="EF-hand"/>
    <property type="match status" value="1"/>
</dbReference>
<feature type="coiled-coil region" evidence="1">
    <location>
        <begin position="276"/>
        <end position="478"/>
    </location>
</feature>
<gene>
    <name evidence="5" type="ORF">HYH03_005055</name>
</gene>
<organism evidence="5 6">
    <name type="scientific">Edaphochlamys debaryana</name>
    <dbReference type="NCBI Taxonomy" id="47281"/>
    <lineage>
        <taxon>Eukaryota</taxon>
        <taxon>Viridiplantae</taxon>
        <taxon>Chlorophyta</taxon>
        <taxon>core chlorophytes</taxon>
        <taxon>Chlorophyceae</taxon>
        <taxon>CS clade</taxon>
        <taxon>Chlamydomonadales</taxon>
        <taxon>Chlamydomonadales incertae sedis</taxon>
        <taxon>Edaphochlamys</taxon>
    </lineage>
</organism>
<evidence type="ECO:0000259" key="4">
    <source>
        <dbReference type="PROSITE" id="PS50222"/>
    </source>
</evidence>
<dbReference type="PANTHER" id="PTHR11216">
    <property type="entry name" value="EH DOMAIN"/>
    <property type="match status" value="1"/>
</dbReference>
<evidence type="ECO:0000313" key="6">
    <source>
        <dbReference type="Proteomes" id="UP000612055"/>
    </source>
</evidence>
<dbReference type="GO" id="GO:0005509">
    <property type="term" value="F:calcium ion binding"/>
    <property type="evidence" value="ECO:0007669"/>
    <property type="project" value="InterPro"/>
</dbReference>
<dbReference type="Gene3D" id="1.10.287.1490">
    <property type="match status" value="1"/>
</dbReference>
<dbReference type="PROSITE" id="PS50031">
    <property type="entry name" value="EH"/>
    <property type="match status" value="1"/>
</dbReference>